<evidence type="ECO:0000256" key="1">
    <source>
        <dbReference type="SAM" id="MobiDB-lite"/>
    </source>
</evidence>
<proteinExistence type="predicted"/>
<gene>
    <name evidence="2" type="ORF">STAS_18834</name>
</gene>
<feature type="region of interest" description="Disordered" evidence="1">
    <location>
        <begin position="1"/>
        <end position="25"/>
    </location>
</feature>
<dbReference type="Proteomes" id="UP000325081">
    <property type="component" value="Unassembled WGS sequence"/>
</dbReference>
<feature type="region of interest" description="Disordered" evidence="1">
    <location>
        <begin position="44"/>
        <end position="71"/>
    </location>
</feature>
<accession>A0A5A7Q9Z4</accession>
<sequence>MKTQKDGGADRVKPKRIAQVSKGEGEELTRIDIAVNRAFGEGLEGFRHRRRPEDGGRSEDHRQKRENRPEISPALHQIIQKLLGEIPEKEKEEKMKSPLLLMLCFSSSSMNTFPRGRHPWIKELLDLADLLIDRLDLPYWDGLESAFTK</sequence>
<organism evidence="2 3">
    <name type="scientific">Striga asiatica</name>
    <name type="common">Asiatic witchweed</name>
    <name type="synonym">Buchnera asiatica</name>
    <dbReference type="NCBI Taxonomy" id="4170"/>
    <lineage>
        <taxon>Eukaryota</taxon>
        <taxon>Viridiplantae</taxon>
        <taxon>Streptophyta</taxon>
        <taxon>Embryophyta</taxon>
        <taxon>Tracheophyta</taxon>
        <taxon>Spermatophyta</taxon>
        <taxon>Magnoliopsida</taxon>
        <taxon>eudicotyledons</taxon>
        <taxon>Gunneridae</taxon>
        <taxon>Pentapetalae</taxon>
        <taxon>asterids</taxon>
        <taxon>lamiids</taxon>
        <taxon>Lamiales</taxon>
        <taxon>Orobanchaceae</taxon>
        <taxon>Buchnereae</taxon>
        <taxon>Striga</taxon>
    </lineage>
</organism>
<feature type="compositionally biased region" description="Basic and acidic residues" evidence="1">
    <location>
        <begin position="1"/>
        <end position="12"/>
    </location>
</feature>
<feature type="compositionally biased region" description="Basic and acidic residues" evidence="1">
    <location>
        <begin position="51"/>
        <end position="69"/>
    </location>
</feature>
<keyword evidence="3" id="KW-1185">Reference proteome</keyword>
<dbReference type="AlphaFoldDB" id="A0A5A7Q9Z4"/>
<dbReference type="EMBL" id="BKCP01006283">
    <property type="protein sequence ID" value="GER42085.1"/>
    <property type="molecule type" value="Genomic_DNA"/>
</dbReference>
<reference evidence="3" key="1">
    <citation type="journal article" date="2019" name="Curr. Biol.">
        <title>Genome Sequence of Striga asiatica Provides Insight into the Evolution of Plant Parasitism.</title>
        <authorList>
            <person name="Yoshida S."/>
            <person name="Kim S."/>
            <person name="Wafula E.K."/>
            <person name="Tanskanen J."/>
            <person name="Kim Y.M."/>
            <person name="Honaas L."/>
            <person name="Yang Z."/>
            <person name="Spallek T."/>
            <person name="Conn C.E."/>
            <person name="Ichihashi Y."/>
            <person name="Cheong K."/>
            <person name="Cui S."/>
            <person name="Der J.P."/>
            <person name="Gundlach H."/>
            <person name="Jiao Y."/>
            <person name="Hori C."/>
            <person name="Ishida J.K."/>
            <person name="Kasahara H."/>
            <person name="Kiba T."/>
            <person name="Kim M.S."/>
            <person name="Koo N."/>
            <person name="Laohavisit A."/>
            <person name="Lee Y.H."/>
            <person name="Lumba S."/>
            <person name="McCourt P."/>
            <person name="Mortimer J.C."/>
            <person name="Mutuku J.M."/>
            <person name="Nomura T."/>
            <person name="Sasaki-Sekimoto Y."/>
            <person name="Seto Y."/>
            <person name="Wang Y."/>
            <person name="Wakatake T."/>
            <person name="Sakakibara H."/>
            <person name="Demura T."/>
            <person name="Yamaguchi S."/>
            <person name="Yoneyama K."/>
            <person name="Manabe R.I."/>
            <person name="Nelson D.C."/>
            <person name="Schulman A.H."/>
            <person name="Timko M.P."/>
            <person name="dePamphilis C.W."/>
            <person name="Choi D."/>
            <person name="Shirasu K."/>
        </authorList>
    </citation>
    <scope>NUCLEOTIDE SEQUENCE [LARGE SCALE GENOMIC DNA]</scope>
    <source>
        <strain evidence="3">cv. UVA1</strain>
    </source>
</reference>
<evidence type="ECO:0000313" key="3">
    <source>
        <dbReference type="Proteomes" id="UP000325081"/>
    </source>
</evidence>
<protein>
    <submittedName>
        <fullName evidence="2">Mannitol-1-phosphate 5-dehydrogenase</fullName>
    </submittedName>
</protein>
<evidence type="ECO:0000313" key="2">
    <source>
        <dbReference type="EMBL" id="GER42085.1"/>
    </source>
</evidence>
<comment type="caution">
    <text evidence="2">The sequence shown here is derived from an EMBL/GenBank/DDBJ whole genome shotgun (WGS) entry which is preliminary data.</text>
</comment>
<name>A0A5A7Q9Z4_STRAF</name>